<gene>
    <name evidence="3" type="ORF">FHS57_005071</name>
</gene>
<organism evidence="3 4">
    <name type="scientific">Runella defluvii</name>
    <dbReference type="NCBI Taxonomy" id="370973"/>
    <lineage>
        <taxon>Bacteria</taxon>
        <taxon>Pseudomonadati</taxon>
        <taxon>Bacteroidota</taxon>
        <taxon>Cytophagia</taxon>
        <taxon>Cytophagales</taxon>
        <taxon>Spirosomataceae</taxon>
        <taxon>Runella</taxon>
    </lineage>
</organism>
<dbReference type="Proteomes" id="UP000541352">
    <property type="component" value="Unassembled WGS sequence"/>
</dbReference>
<comment type="caution">
    <text evidence="3">The sequence shown here is derived from an EMBL/GenBank/DDBJ whole genome shotgun (WGS) entry which is preliminary data.</text>
</comment>
<dbReference type="Pfam" id="PF13676">
    <property type="entry name" value="TIR_2"/>
    <property type="match status" value="1"/>
</dbReference>
<evidence type="ECO:0000313" key="3">
    <source>
        <dbReference type="EMBL" id="MBB3841050.1"/>
    </source>
</evidence>
<dbReference type="Gene3D" id="2.60.40.1120">
    <property type="entry name" value="Carboxypeptidase-like, regulatory domain"/>
    <property type="match status" value="1"/>
</dbReference>
<protein>
    <recommendedName>
        <fullName evidence="2">TIR domain-containing protein</fullName>
    </recommendedName>
</protein>
<feature type="domain" description="TIR" evidence="2">
    <location>
        <begin position="6"/>
        <end position="119"/>
    </location>
</feature>
<reference evidence="3 4" key="1">
    <citation type="submission" date="2020-08" db="EMBL/GenBank/DDBJ databases">
        <title>Genomic Encyclopedia of Type Strains, Phase IV (KMG-IV): sequencing the most valuable type-strain genomes for metagenomic binning, comparative biology and taxonomic classification.</title>
        <authorList>
            <person name="Goeker M."/>
        </authorList>
    </citation>
    <scope>NUCLEOTIDE SEQUENCE [LARGE SCALE GENOMIC DNA]</scope>
    <source>
        <strain evidence="3 4">DSM 17976</strain>
    </source>
</reference>
<dbReference type="InterPro" id="IPR035897">
    <property type="entry name" value="Toll_tir_struct_dom_sf"/>
</dbReference>
<dbReference type="GO" id="GO:0007165">
    <property type="term" value="P:signal transduction"/>
    <property type="evidence" value="ECO:0007669"/>
    <property type="project" value="InterPro"/>
</dbReference>
<dbReference type="InterPro" id="IPR000157">
    <property type="entry name" value="TIR_dom"/>
</dbReference>
<proteinExistence type="predicted"/>
<dbReference type="RefSeq" id="WP_183978450.1">
    <property type="nucleotide sequence ID" value="NZ_JACIBY010000014.1"/>
</dbReference>
<name>A0A7W6ESS7_9BACT</name>
<dbReference type="EMBL" id="JACIBY010000014">
    <property type="protein sequence ID" value="MBB3841050.1"/>
    <property type="molecule type" value="Genomic_DNA"/>
</dbReference>
<keyword evidence="1" id="KW-0472">Membrane</keyword>
<dbReference type="Gene3D" id="3.40.50.10140">
    <property type="entry name" value="Toll/interleukin-1 receptor homology (TIR) domain"/>
    <property type="match status" value="1"/>
</dbReference>
<accession>A0A7W6ESS7</accession>
<keyword evidence="4" id="KW-1185">Reference proteome</keyword>
<dbReference type="SUPFAM" id="SSF52200">
    <property type="entry name" value="Toll/Interleukin receptor TIR domain"/>
    <property type="match status" value="1"/>
</dbReference>
<feature type="transmembrane region" description="Helical" evidence="1">
    <location>
        <begin position="156"/>
        <end position="177"/>
    </location>
</feature>
<evidence type="ECO:0000259" key="2">
    <source>
        <dbReference type="Pfam" id="PF13676"/>
    </source>
</evidence>
<evidence type="ECO:0000313" key="4">
    <source>
        <dbReference type="Proteomes" id="UP000541352"/>
    </source>
</evidence>
<keyword evidence="1" id="KW-1133">Transmembrane helix</keyword>
<sequence>MQKIDVFISRKSADAPYAQKLYEYLTAQGLTVFESDNTLKELGNADYIKAIDEALVNSTHMVVVGSSAANIQSSWVEAEWLFFLNRKRSGKTSGNLLTVATSTLNLEEVPPSLANYEVIPYNEKNFPIVYNYVRQPNTPAKQAPKNPFPAERENKVLRWVIGGLLLLLGAVFAFYYVQPYDATVILQPSATVQINRAYPAFQGGKLAVVVNNEVKESQVLANGEVIFKQLPYTTKGEKVAIRLDNPYWKTQQDSIELNKSVRLTIVPNGSLGVFRGQVRQEGSAMAIPFVSIQIDTDTTLTTDAQGVFNVVLPPKMQKEQYRLRFSKSGFEPKDTYQDSSNYFPNSNEAIYTLRRIK</sequence>
<dbReference type="AlphaFoldDB" id="A0A7W6ESS7"/>
<keyword evidence="1" id="KW-0812">Transmembrane</keyword>
<evidence type="ECO:0000256" key="1">
    <source>
        <dbReference type="SAM" id="Phobius"/>
    </source>
</evidence>